<protein>
    <submittedName>
        <fullName evidence="1">Uncharacterized protein</fullName>
    </submittedName>
</protein>
<organism evidence="1">
    <name type="scientific">viral metagenome</name>
    <dbReference type="NCBI Taxonomy" id="1070528"/>
    <lineage>
        <taxon>unclassified sequences</taxon>
        <taxon>metagenomes</taxon>
        <taxon>organismal metagenomes</taxon>
    </lineage>
</organism>
<name>A0A6C0DTF4_9ZZZZ</name>
<evidence type="ECO:0000313" key="1">
    <source>
        <dbReference type="EMBL" id="QHT19758.1"/>
    </source>
</evidence>
<proteinExistence type="predicted"/>
<dbReference type="AlphaFoldDB" id="A0A6C0DTF4"/>
<dbReference type="EMBL" id="MN739669">
    <property type="protein sequence ID" value="QHT19758.1"/>
    <property type="molecule type" value="Genomic_DNA"/>
</dbReference>
<accession>A0A6C0DTF4</accession>
<reference evidence="1" key="1">
    <citation type="journal article" date="2020" name="Nature">
        <title>Giant virus diversity and host interactions through global metagenomics.</title>
        <authorList>
            <person name="Schulz F."/>
            <person name="Roux S."/>
            <person name="Paez-Espino D."/>
            <person name="Jungbluth S."/>
            <person name="Walsh D.A."/>
            <person name="Denef V.J."/>
            <person name="McMahon K.D."/>
            <person name="Konstantinidis K.T."/>
            <person name="Eloe-Fadrosh E.A."/>
            <person name="Kyrpides N.C."/>
            <person name="Woyke T."/>
        </authorList>
    </citation>
    <scope>NUCLEOTIDE SEQUENCE</scope>
    <source>
        <strain evidence="1">GVMAG-M-3300023174-5</strain>
    </source>
</reference>
<sequence length="162" mass="19292">MRIYVEEIQPKKITRDKLLKLEEYFSIKKDILEIFSEQGMYLVENEKVWKLFPKSDKMTKVVEDGVTFFLDESIIEKKICSQIPMEHACIETTLFIYHTKNVKLVIEGYYEENVLSKMNLDKSDKYSNFITTNFYFEPKNANLDISNPFMKNEINVFLLMLN</sequence>